<proteinExistence type="predicted"/>
<dbReference type="GeneID" id="17253440"/>
<dbReference type="PaxDb" id="2903-EOD07265"/>
<evidence type="ECO:0000313" key="1">
    <source>
        <dbReference type="EnsemblProtists" id="EOD07265"/>
    </source>
</evidence>
<reference evidence="2" key="1">
    <citation type="journal article" date="2013" name="Nature">
        <title>Pan genome of the phytoplankton Emiliania underpins its global distribution.</title>
        <authorList>
            <person name="Read B.A."/>
            <person name="Kegel J."/>
            <person name="Klute M.J."/>
            <person name="Kuo A."/>
            <person name="Lefebvre S.C."/>
            <person name="Maumus F."/>
            <person name="Mayer C."/>
            <person name="Miller J."/>
            <person name="Monier A."/>
            <person name="Salamov A."/>
            <person name="Young J."/>
            <person name="Aguilar M."/>
            <person name="Claverie J.M."/>
            <person name="Frickenhaus S."/>
            <person name="Gonzalez K."/>
            <person name="Herman E.K."/>
            <person name="Lin Y.C."/>
            <person name="Napier J."/>
            <person name="Ogata H."/>
            <person name="Sarno A.F."/>
            <person name="Shmutz J."/>
            <person name="Schroeder D."/>
            <person name="de Vargas C."/>
            <person name="Verret F."/>
            <person name="von Dassow P."/>
            <person name="Valentin K."/>
            <person name="Van de Peer Y."/>
            <person name="Wheeler G."/>
            <person name="Dacks J.B."/>
            <person name="Delwiche C.F."/>
            <person name="Dyhrman S.T."/>
            <person name="Glockner G."/>
            <person name="John U."/>
            <person name="Richards T."/>
            <person name="Worden A.Z."/>
            <person name="Zhang X."/>
            <person name="Grigoriev I.V."/>
            <person name="Allen A.E."/>
            <person name="Bidle K."/>
            <person name="Borodovsky M."/>
            <person name="Bowler C."/>
            <person name="Brownlee C."/>
            <person name="Cock J.M."/>
            <person name="Elias M."/>
            <person name="Gladyshev V.N."/>
            <person name="Groth M."/>
            <person name="Guda C."/>
            <person name="Hadaegh A."/>
            <person name="Iglesias-Rodriguez M.D."/>
            <person name="Jenkins J."/>
            <person name="Jones B.M."/>
            <person name="Lawson T."/>
            <person name="Leese F."/>
            <person name="Lindquist E."/>
            <person name="Lobanov A."/>
            <person name="Lomsadze A."/>
            <person name="Malik S.B."/>
            <person name="Marsh M.E."/>
            <person name="Mackinder L."/>
            <person name="Mock T."/>
            <person name="Mueller-Roeber B."/>
            <person name="Pagarete A."/>
            <person name="Parker M."/>
            <person name="Probert I."/>
            <person name="Quesneville H."/>
            <person name="Raines C."/>
            <person name="Rensing S.A."/>
            <person name="Riano-Pachon D.M."/>
            <person name="Richier S."/>
            <person name="Rokitta S."/>
            <person name="Shiraiwa Y."/>
            <person name="Soanes D.M."/>
            <person name="van der Giezen M."/>
            <person name="Wahlund T.M."/>
            <person name="Williams B."/>
            <person name="Wilson W."/>
            <person name="Wolfe G."/>
            <person name="Wurch L.L."/>
        </authorList>
    </citation>
    <scope>NUCLEOTIDE SEQUENCE</scope>
</reference>
<dbReference type="HOGENOM" id="CLU_632296_0_0_1"/>
<name>A0A0D3I7N0_EMIH1</name>
<dbReference type="Proteomes" id="UP000013827">
    <property type="component" value="Unassembled WGS sequence"/>
</dbReference>
<dbReference type="GeneID" id="17256538"/>
<protein>
    <submittedName>
        <fullName evidence="1">Uncharacterized protein</fullName>
    </submittedName>
</protein>
<sequence>MVHVSLRSHGAPLTLGFLNGEWHRVDPAEGHPPRPRFVKQPLSSDAPWPAGVTSISLTFHREQEQWCATSDDGQHVFLRAQSRAFHPNTVDSIAWRLCTATGESGSPEQQVPGFGFAVEGPNTEAEPFQVEELGLDYFLRKGKNRTVVWFQDPDTKEVFHSAAKGIEGSTHSARLLPGKRWCPNCRKSISANNFQHQHLRSCAGEFSTPSGEQVAAAWKELREQVATPTDSWRRCVAGANAANVDVAGANFASIGAGANLASIGAPVADDASKKRPLDPVLVSAALAWVRATRQRSQPGKAEPLSPKEEEAAAALCVNREAHCAEYRLAELERRWFGAVGRGGIEARVHALESAVLLCHTPGRLSARIDAIAAELDGIATRVPPLKEAPPKAMPHDGAHPANTYTHHAFVPSVPAVPLANMTAPVAIAAAVTAD</sequence>
<dbReference type="KEGG" id="ehx:EMIHUDRAFT_446205"/>
<organism evidence="1 2">
    <name type="scientific">Emiliania huxleyi (strain CCMP1516)</name>
    <dbReference type="NCBI Taxonomy" id="280463"/>
    <lineage>
        <taxon>Eukaryota</taxon>
        <taxon>Haptista</taxon>
        <taxon>Haptophyta</taxon>
        <taxon>Prymnesiophyceae</taxon>
        <taxon>Isochrysidales</taxon>
        <taxon>Noelaerhabdaceae</taxon>
        <taxon>Emiliania</taxon>
    </lineage>
</organism>
<dbReference type="KEGG" id="ehx:EMIHUDRAFT_433049"/>
<dbReference type="EnsemblProtists" id="EOD10386">
    <property type="protein sequence ID" value="EOD10386"/>
    <property type="gene ID" value="EMIHUDRAFT_446205"/>
</dbReference>
<reference evidence="1" key="2">
    <citation type="submission" date="2024-10" db="UniProtKB">
        <authorList>
            <consortium name="EnsemblProtists"/>
        </authorList>
    </citation>
    <scope>IDENTIFICATION</scope>
</reference>
<dbReference type="RefSeq" id="XP_005759694.1">
    <property type="nucleotide sequence ID" value="XM_005759637.1"/>
</dbReference>
<dbReference type="AlphaFoldDB" id="A0A0D3I7N0"/>
<dbReference type="RefSeq" id="XP_005762815.1">
    <property type="nucleotide sequence ID" value="XM_005762758.1"/>
</dbReference>
<accession>A0A0D3I7N0</accession>
<evidence type="ECO:0000313" key="2">
    <source>
        <dbReference type="Proteomes" id="UP000013827"/>
    </source>
</evidence>
<keyword evidence="2" id="KW-1185">Reference proteome</keyword>
<dbReference type="EnsemblProtists" id="EOD07265">
    <property type="protein sequence ID" value="EOD07265"/>
    <property type="gene ID" value="EMIHUDRAFT_433049"/>
</dbReference>